<protein>
    <submittedName>
        <fullName evidence="2">Transposase IS66 family protein</fullName>
    </submittedName>
</protein>
<dbReference type="InterPro" id="IPR004291">
    <property type="entry name" value="Transposase_IS66_central"/>
</dbReference>
<reference evidence="2 3" key="1">
    <citation type="journal article" date="2015" name="Stand. Genomic Sci.">
        <title>Genomic Encyclopedia of Bacterial and Archaeal Type Strains, Phase III: the genomes of soil and plant-associated and newly described type strains.</title>
        <authorList>
            <person name="Whitman W.B."/>
            <person name="Woyke T."/>
            <person name="Klenk H.P."/>
            <person name="Zhou Y."/>
            <person name="Lilburn T.G."/>
            <person name="Beck B.J."/>
            <person name="De Vos P."/>
            <person name="Vandamme P."/>
            <person name="Eisen J.A."/>
            <person name="Garrity G."/>
            <person name="Hugenholtz P."/>
            <person name="Kyrpides N.C."/>
        </authorList>
    </citation>
    <scope>NUCLEOTIDE SEQUENCE [LARGE SCALE GENOMIC DNA]</scope>
    <source>
        <strain evidence="2 3">CGMCC 1.10948</strain>
    </source>
</reference>
<name>A0A562QYY9_9BRAD</name>
<evidence type="ECO:0000313" key="2">
    <source>
        <dbReference type="EMBL" id="TWI61420.1"/>
    </source>
</evidence>
<keyword evidence="3" id="KW-1185">Reference proteome</keyword>
<evidence type="ECO:0000259" key="1">
    <source>
        <dbReference type="Pfam" id="PF03050"/>
    </source>
</evidence>
<accession>A0A562QYY9</accession>
<organism evidence="2 3">
    <name type="scientific">Bradyrhizobium huanghuaihaiense</name>
    <dbReference type="NCBI Taxonomy" id="990078"/>
    <lineage>
        <taxon>Bacteria</taxon>
        <taxon>Pseudomonadati</taxon>
        <taxon>Pseudomonadota</taxon>
        <taxon>Alphaproteobacteria</taxon>
        <taxon>Hyphomicrobiales</taxon>
        <taxon>Nitrobacteraceae</taxon>
        <taxon>Bradyrhizobium</taxon>
    </lineage>
</organism>
<proteinExistence type="predicted"/>
<dbReference type="InterPro" id="IPR052344">
    <property type="entry name" value="Transposase-related"/>
</dbReference>
<comment type="caution">
    <text evidence="2">The sequence shown here is derived from an EMBL/GenBank/DDBJ whole genome shotgun (WGS) entry which is preliminary data.</text>
</comment>
<dbReference type="PANTHER" id="PTHR33678:SF1">
    <property type="entry name" value="BLL1576 PROTEIN"/>
    <property type="match status" value="1"/>
</dbReference>
<dbReference type="PANTHER" id="PTHR33678">
    <property type="entry name" value="BLL1576 PROTEIN"/>
    <property type="match status" value="1"/>
</dbReference>
<gene>
    <name evidence="2" type="ORF">IQ16_07109</name>
</gene>
<sequence>MQAPAPARLIEGGLPTEATVAQVLVSKCADHLPLYRQVQIYARQGIALDRSMLA</sequence>
<feature type="domain" description="Transposase IS66 central" evidence="1">
    <location>
        <begin position="13"/>
        <end position="54"/>
    </location>
</feature>
<dbReference type="EMBL" id="VLLA01000025">
    <property type="protein sequence ID" value="TWI61420.1"/>
    <property type="molecule type" value="Genomic_DNA"/>
</dbReference>
<dbReference type="Pfam" id="PF03050">
    <property type="entry name" value="DDE_Tnp_IS66"/>
    <property type="match status" value="1"/>
</dbReference>
<dbReference type="AlphaFoldDB" id="A0A562QYY9"/>
<evidence type="ECO:0000313" key="3">
    <source>
        <dbReference type="Proteomes" id="UP000316291"/>
    </source>
</evidence>
<dbReference type="Proteomes" id="UP000316291">
    <property type="component" value="Unassembled WGS sequence"/>
</dbReference>